<reference evidence="1 2" key="1">
    <citation type="journal article" date="2017" name="ISME J.">
        <title>Grape pomace compost harbors organohalide-respiring Dehalogenimonas species with novel reductive dehalogenase genes.</title>
        <authorList>
            <person name="Yang Y."/>
            <person name="Higgins S.A."/>
            <person name="Yan J."/>
            <person name="Simsir B."/>
            <person name="Chourey K."/>
            <person name="Iyer R."/>
            <person name="Hettich R.L."/>
            <person name="Baldwin B."/>
            <person name="Ogles D.M."/>
            <person name="Loffler F.E."/>
        </authorList>
    </citation>
    <scope>NUCLEOTIDE SEQUENCE [LARGE SCALE GENOMIC DNA]</scope>
    <source>
        <strain evidence="1 2">GP</strain>
    </source>
</reference>
<protein>
    <recommendedName>
        <fullName evidence="3">YkgJ family cysteine cluster protein</fullName>
    </recommendedName>
</protein>
<keyword evidence="2" id="KW-1185">Reference proteome</keyword>
<dbReference type="OrthoDB" id="9810361at2"/>
<evidence type="ECO:0000313" key="1">
    <source>
        <dbReference type="EMBL" id="PPD58012.1"/>
    </source>
</evidence>
<name>A0A2P5P6T7_9CHLR</name>
<dbReference type="Proteomes" id="UP000235653">
    <property type="component" value="Unassembled WGS sequence"/>
</dbReference>
<sequence>MTVNEAHNIADKLRIEWDEFENDYLDGAWPGTRTVLLGHREGHCVFLEAQPDNRVFFCRIQKFKPESCIQWNADADKKDCQEGLEQLWDLGTDAEGQFTGDPGKVRELNAFLETLNPER</sequence>
<comment type="caution">
    <text evidence="1">The sequence shown here is derived from an EMBL/GenBank/DDBJ whole genome shotgun (WGS) entry which is preliminary data.</text>
</comment>
<evidence type="ECO:0000313" key="2">
    <source>
        <dbReference type="Proteomes" id="UP000235653"/>
    </source>
</evidence>
<dbReference type="EMBL" id="JQAN02000010">
    <property type="protein sequence ID" value="PPD58012.1"/>
    <property type="molecule type" value="Genomic_DNA"/>
</dbReference>
<organism evidence="1 2">
    <name type="scientific">Dehalogenimonas etheniformans</name>
    <dbReference type="NCBI Taxonomy" id="1536648"/>
    <lineage>
        <taxon>Bacteria</taxon>
        <taxon>Bacillati</taxon>
        <taxon>Chloroflexota</taxon>
        <taxon>Dehalococcoidia</taxon>
        <taxon>Dehalococcoidales</taxon>
        <taxon>Dehalococcoidaceae</taxon>
        <taxon>Dehalogenimonas</taxon>
    </lineage>
</organism>
<accession>A0A2P5P6T7</accession>
<proteinExistence type="predicted"/>
<dbReference type="AlphaFoldDB" id="A0A2P5P6T7"/>
<gene>
    <name evidence="1" type="ORF">JP09_006900</name>
</gene>
<evidence type="ECO:0008006" key="3">
    <source>
        <dbReference type="Google" id="ProtNLM"/>
    </source>
</evidence>